<dbReference type="Gene3D" id="1.10.10.10">
    <property type="entry name" value="Winged helix-like DNA-binding domain superfamily/Winged helix DNA-binding domain"/>
    <property type="match status" value="1"/>
</dbReference>
<dbReference type="InterPro" id="IPR013325">
    <property type="entry name" value="RNA_pol_sigma_r2"/>
</dbReference>
<evidence type="ECO:0000313" key="7">
    <source>
        <dbReference type="EMBL" id="BBE18916.1"/>
    </source>
</evidence>
<dbReference type="Proteomes" id="UP001193389">
    <property type="component" value="Chromosome"/>
</dbReference>
<dbReference type="Gene3D" id="1.10.1740.10">
    <property type="match status" value="1"/>
</dbReference>
<keyword evidence="2" id="KW-0805">Transcription regulation</keyword>
<reference evidence="7" key="1">
    <citation type="journal article" date="2020" name="Int. J. Syst. Evol. Microbiol.">
        <title>Aquipluma nitroreducens gen. nov. sp. nov., a novel facultatively anaerobic bacterium isolated from a freshwater lake.</title>
        <authorList>
            <person name="Watanabe M."/>
            <person name="Kojima H."/>
            <person name="Fukui M."/>
        </authorList>
    </citation>
    <scope>NUCLEOTIDE SEQUENCE</scope>
    <source>
        <strain evidence="7">MeG22</strain>
    </source>
</reference>
<sequence length="207" mass="24519">MHSVENKYEERMLWTKFLEGDTQVLSLIFMRYSNLLFDYGCRFTDDQDLVKDSIQEVFCTLIRTHKNLSDTDNVKLYLLKSVKRRIIRELKYASNKPLSLDDHDYSFNFVWSENLENQLTEVAEEKMLLIADAMNSLTERQKEAIYLRFNRGLEYEEISSLLGLNYQSSRALIHRAIDKLREIVHVQERKITQIFFSILFGNSKAVL</sequence>
<accession>A0A5K7SBT4</accession>
<evidence type="ECO:0000259" key="5">
    <source>
        <dbReference type="Pfam" id="PF04542"/>
    </source>
</evidence>
<dbReference type="InterPro" id="IPR013324">
    <property type="entry name" value="RNA_pol_sigma_r3/r4-like"/>
</dbReference>
<dbReference type="GO" id="GO:0006352">
    <property type="term" value="P:DNA-templated transcription initiation"/>
    <property type="evidence" value="ECO:0007669"/>
    <property type="project" value="InterPro"/>
</dbReference>
<dbReference type="Pfam" id="PF04542">
    <property type="entry name" value="Sigma70_r2"/>
    <property type="match status" value="1"/>
</dbReference>
<dbReference type="InterPro" id="IPR036388">
    <property type="entry name" value="WH-like_DNA-bd_sf"/>
</dbReference>
<evidence type="ECO:0000256" key="2">
    <source>
        <dbReference type="ARBA" id="ARBA00023015"/>
    </source>
</evidence>
<dbReference type="PANTHER" id="PTHR43133">
    <property type="entry name" value="RNA POLYMERASE ECF-TYPE SIGMA FACTO"/>
    <property type="match status" value="1"/>
</dbReference>
<dbReference type="InterPro" id="IPR014284">
    <property type="entry name" value="RNA_pol_sigma-70_dom"/>
</dbReference>
<dbReference type="CDD" id="cd06171">
    <property type="entry name" value="Sigma70_r4"/>
    <property type="match status" value="1"/>
</dbReference>
<evidence type="ECO:0000256" key="3">
    <source>
        <dbReference type="ARBA" id="ARBA00023082"/>
    </source>
</evidence>
<keyword evidence="4" id="KW-0804">Transcription</keyword>
<dbReference type="NCBIfam" id="TIGR02937">
    <property type="entry name" value="sigma70-ECF"/>
    <property type="match status" value="1"/>
</dbReference>
<dbReference type="GO" id="GO:0003677">
    <property type="term" value="F:DNA binding"/>
    <property type="evidence" value="ECO:0007669"/>
    <property type="project" value="InterPro"/>
</dbReference>
<dbReference type="PANTHER" id="PTHR43133:SF46">
    <property type="entry name" value="RNA POLYMERASE SIGMA-70 FACTOR ECF SUBFAMILY"/>
    <property type="match status" value="1"/>
</dbReference>
<comment type="similarity">
    <text evidence="1">Belongs to the sigma-70 factor family. ECF subfamily.</text>
</comment>
<dbReference type="AlphaFoldDB" id="A0A5K7SBT4"/>
<dbReference type="InterPro" id="IPR013249">
    <property type="entry name" value="RNA_pol_sigma70_r4_t2"/>
</dbReference>
<organism evidence="7 8">
    <name type="scientific">Aquipluma nitroreducens</name>
    <dbReference type="NCBI Taxonomy" id="2010828"/>
    <lineage>
        <taxon>Bacteria</taxon>
        <taxon>Pseudomonadati</taxon>
        <taxon>Bacteroidota</taxon>
        <taxon>Bacteroidia</taxon>
        <taxon>Marinilabiliales</taxon>
        <taxon>Prolixibacteraceae</taxon>
        <taxon>Aquipluma</taxon>
    </lineage>
</organism>
<dbReference type="InterPro" id="IPR007627">
    <property type="entry name" value="RNA_pol_sigma70_r2"/>
</dbReference>
<dbReference type="SUPFAM" id="SSF88659">
    <property type="entry name" value="Sigma3 and sigma4 domains of RNA polymerase sigma factors"/>
    <property type="match status" value="1"/>
</dbReference>
<dbReference type="InterPro" id="IPR039425">
    <property type="entry name" value="RNA_pol_sigma-70-like"/>
</dbReference>
<feature type="domain" description="RNA polymerase sigma-70 region 2" evidence="5">
    <location>
        <begin position="29"/>
        <end position="93"/>
    </location>
</feature>
<feature type="domain" description="RNA polymerase sigma factor 70 region 4 type 2" evidence="6">
    <location>
        <begin position="129"/>
        <end position="180"/>
    </location>
</feature>
<gene>
    <name evidence="7" type="ORF">AQPE_3086</name>
</gene>
<proteinExistence type="inferred from homology"/>
<dbReference type="Pfam" id="PF08281">
    <property type="entry name" value="Sigma70_r4_2"/>
    <property type="match status" value="1"/>
</dbReference>
<dbReference type="KEGG" id="anf:AQPE_3086"/>
<dbReference type="RefSeq" id="WP_318347206.1">
    <property type="nucleotide sequence ID" value="NZ_AP018694.1"/>
</dbReference>
<dbReference type="GO" id="GO:0016987">
    <property type="term" value="F:sigma factor activity"/>
    <property type="evidence" value="ECO:0007669"/>
    <property type="project" value="UniProtKB-KW"/>
</dbReference>
<dbReference type="EMBL" id="AP018694">
    <property type="protein sequence ID" value="BBE18916.1"/>
    <property type="molecule type" value="Genomic_DNA"/>
</dbReference>
<evidence type="ECO:0000313" key="8">
    <source>
        <dbReference type="Proteomes" id="UP001193389"/>
    </source>
</evidence>
<protein>
    <submittedName>
        <fullName evidence="7">RNA polymerase ECF-type sigma factor</fullName>
    </submittedName>
</protein>
<evidence type="ECO:0000259" key="6">
    <source>
        <dbReference type="Pfam" id="PF08281"/>
    </source>
</evidence>
<keyword evidence="8" id="KW-1185">Reference proteome</keyword>
<dbReference type="SUPFAM" id="SSF88946">
    <property type="entry name" value="Sigma2 domain of RNA polymerase sigma factors"/>
    <property type="match status" value="1"/>
</dbReference>
<evidence type="ECO:0000256" key="4">
    <source>
        <dbReference type="ARBA" id="ARBA00023163"/>
    </source>
</evidence>
<evidence type="ECO:0000256" key="1">
    <source>
        <dbReference type="ARBA" id="ARBA00010641"/>
    </source>
</evidence>
<keyword evidence="3" id="KW-0731">Sigma factor</keyword>
<name>A0A5K7SBT4_9BACT</name>